<dbReference type="InterPro" id="IPR033989">
    <property type="entry name" value="CD209-like_CTLD"/>
</dbReference>
<dbReference type="Ensembl" id="ENSPNAT00000073955.1">
    <property type="protein sequence ID" value="ENSPNAP00000077982.1"/>
    <property type="gene ID" value="ENSPNAG00000034560.1"/>
</dbReference>
<proteinExistence type="predicted"/>
<protein>
    <recommendedName>
        <fullName evidence="2">C-type lectin domain-containing protein</fullName>
    </recommendedName>
</protein>
<dbReference type="InterPro" id="IPR050111">
    <property type="entry name" value="C-type_lectin/snaclec_domain"/>
</dbReference>
<dbReference type="Proteomes" id="UP001501920">
    <property type="component" value="Chromosome 3"/>
</dbReference>
<reference evidence="3" key="3">
    <citation type="submission" date="2025-09" db="UniProtKB">
        <authorList>
            <consortium name="Ensembl"/>
        </authorList>
    </citation>
    <scope>IDENTIFICATION</scope>
</reference>
<evidence type="ECO:0000259" key="2">
    <source>
        <dbReference type="PROSITE" id="PS50041"/>
    </source>
</evidence>
<dbReference type="PROSITE" id="PS50041">
    <property type="entry name" value="C_TYPE_LECTIN_2"/>
    <property type="match status" value="2"/>
</dbReference>
<dbReference type="AlphaFoldDB" id="A0AAR2LTK9"/>
<sequence>MQVKTVLCTVEAICQQCPETLPTSLGLSSSKIHCGNVCCRLMSQPFRFFREIMDVVKLQQQLMASLDFCSFLFIAGFVTLCSRGLTVASCRYWSETPKEPNNHETGGPHGEDCVVLQSQSKTWFDVPCDFHYKRICEMGARLCPQGWTYLDGKCYYFSKDKLDWKNSSDSCASMGSRLTILHTQQQHDHLEKIAHDIGGLDYHFWIGLSDSEEEGVWKWVDNTLVNKTYWSETPKEPNNDASGGPQGEDCVVLQAASKTWFDVPCDFLYKRICEMDGIKID</sequence>
<evidence type="ECO:0000313" key="4">
    <source>
        <dbReference type="Proteomes" id="UP001501920"/>
    </source>
</evidence>
<accession>A0AAR2LTK9</accession>
<dbReference type="Pfam" id="PF00059">
    <property type="entry name" value="Lectin_C"/>
    <property type="match status" value="1"/>
</dbReference>
<feature type="domain" description="C-type lectin" evidence="2">
    <location>
        <begin position="93"/>
        <end position="137"/>
    </location>
</feature>
<dbReference type="PANTHER" id="PTHR22803">
    <property type="entry name" value="MANNOSE, PHOSPHOLIPASE, LECTIN RECEPTOR RELATED"/>
    <property type="match status" value="1"/>
</dbReference>
<dbReference type="GO" id="GO:0030246">
    <property type="term" value="F:carbohydrate binding"/>
    <property type="evidence" value="ECO:0007669"/>
    <property type="project" value="UniProtKB-KW"/>
</dbReference>
<keyword evidence="1" id="KW-0430">Lectin</keyword>
<keyword evidence="4" id="KW-1185">Reference proteome</keyword>
<name>A0AAR2LTK9_PYGNA</name>
<organism evidence="3 4">
    <name type="scientific">Pygocentrus nattereri</name>
    <name type="common">Red-bellied piranha</name>
    <dbReference type="NCBI Taxonomy" id="42514"/>
    <lineage>
        <taxon>Eukaryota</taxon>
        <taxon>Metazoa</taxon>
        <taxon>Chordata</taxon>
        <taxon>Craniata</taxon>
        <taxon>Vertebrata</taxon>
        <taxon>Euteleostomi</taxon>
        <taxon>Actinopterygii</taxon>
        <taxon>Neopterygii</taxon>
        <taxon>Teleostei</taxon>
        <taxon>Ostariophysi</taxon>
        <taxon>Characiformes</taxon>
        <taxon>Characoidei</taxon>
        <taxon>Pygocentrus</taxon>
    </lineage>
</organism>
<evidence type="ECO:0000256" key="1">
    <source>
        <dbReference type="ARBA" id="ARBA00022734"/>
    </source>
</evidence>
<evidence type="ECO:0000313" key="3">
    <source>
        <dbReference type="Ensembl" id="ENSPNAP00000077982.1"/>
    </source>
</evidence>
<reference evidence="3 4" key="1">
    <citation type="submission" date="2020-10" db="EMBL/GenBank/DDBJ databases">
        <title>Pygocentrus nattereri (red-bellied piranha) genome, fPygNat1, primary haplotype.</title>
        <authorList>
            <person name="Myers G."/>
            <person name="Meyer A."/>
            <person name="Karagic N."/>
            <person name="Pippel M."/>
            <person name="Winkler S."/>
            <person name="Tracey A."/>
            <person name="Wood J."/>
            <person name="Formenti G."/>
            <person name="Howe K."/>
            <person name="Fedrigo O."/>
            <person name="Jarvis E.D."/>
        </authorList>
    </citation>
    <scope>NUCLEOTIDE SEQUENCE [LARGE SCALE GENOMIC DNA]</scope>
</reference>
<dbReference type="Gene3D" id="3.10.100.10">
    <property type="entry name" value="Mannose-Binding Protein A, subunit A"/>
    <property type="match status" value="2"/>
</dbReference>
<feature type="domain" description="C-type lectin" evidence="2">
    <location>
        <begin position="150"/>
        <end position="274"/>
    </location>
</feature>
<dbReference type="SUPFAM" id="SSF56436">
    <property type="entry name" value="C-type lectin-like"/>
    <property type="match status" value="2"/>
</dbReference>
<dbReference type="InterPro" id="IPR016186">
    <property type="entry name" value="C-type_lectin-like/link_sf"/>
</dbReference>
<dbReference type="InterPro" id="IPR016187">
    <property type="entry name" value="CTDL_fold"/>
</dbReference>
<dbReference type="GeneTree" id="ENSGT01030000234575"/>
<dbReference type="InterPro" id="IPR001304">
    <property type="entry name" value="C-type_lectin-like"/>
</dbReference>
<dbReference type="CDD" id="cd03590">
    <property type="entry name" value="CLECT_DC-SIGN_like"/>
    <property type="match status" value="1"/>
</dbReference>
<reference evidence="3" key="2">
    <citation type="submission" date="2025-08" db="UniProtKB">
        <authorList>
            <consortium name="Ensembl"/>
        </authorList>
    </citation>
    <scope>IDENTIFICATION</scope>
</reference>
<dbReference type="SMART" id="SM00034">
    <property type="entry name" value="CLECT"/>
    <property type="match status" value="1"/>
</dbReference>